<feature type="region of interest" description="Disordered" evidence="1">
    <location>
        <begin position="363"/>
        <end position="383"/>
    </location>
</feature>
<feature type="region of interest" description="Disordered" evidence="1">
    <location>
        <begin position="284"/>
        <end position="308"/>
    </location>
</feature>
<keyword evidence="3" id="KW-1185">Reference proteome</keyword>
<evidence type="ECO:0008006" key="4">
    <source>
        <dbReference type="Google" id="ProtNLM"/>
    </source>
</evidence>
<feature type="compositionally biased region" description="Polar residues" evidence="1">
    <location>
        <begin position="294"/>
        <end position="306"/>
    </location>
</feature>
<dbReference type="Gene3D" id="3.30.70.330">
    <property type="match status" value="1"/>
</dbReference>
<evidence type="ECO:0000313" key="3">
    <source>
        <dbReference type="Proteomes" id="UP000037923"/>
    </source>
</evidence>
<gene>
    <name evidence="2" type="ORF">ABB37_02351</name>
</gene>
<dbReference type="GO" id="GO:0003676">
    <property type="term" value="F:nucleic acid binding"/>
    <property type="evidence" value="ECO:0007669"/>
    <property type="project" value="InterPro"/>
</dbReference>
<dbReference type="VEuPathDB" id="TriTrypDB:LpyrH10_03_5020"/>
<sequence>MTSLLADVSQWYQQQQQQQPPLFNQWRTPGTAQMPVDPWASEETYGVVWFGHVPPKRFFEMTPYFLSLEEVRRDDEAAAEDTDHVKRLDVNFFVDGPYAGQGFVCLTTPHAARELVRRFPCSIMVGQFPRFSITLRLSSIADLYRAQCNYACKREVGRARSPTPPVPQKVADTALAAEEAEDGNTGEPTLIHWLRGLPFETTEADLAAFLKPIEGRVRSLRFGRLSTGECSGNVFVELNSLADRSAIMQLHNVFFPVAAHEGLAPQLRPKPRYVEVIPADAERRDAQLEKDSCTSRTPSGKQQKSAQHGMLPALVPSNDAAAVARKKASRSSGALAPMGSASLVQTAPSLAPPHQRRHLRFQQPLPSQQQHQQQQQQQQQTSFYSCSLPSMAPPQQYGTMGVYAQSPSTSIPPTFQRQPQHLQLQHQRPQHQQLQQLSLFIQPTQQVAYLLPQQQPEEQQQQCCYVIQNSPIPAQQLLMNSSVFPSFNMAVNANNSPTISIFSVNPSSTCFNGGTQPAGPETQQTLALAQFPFFSFVPTPSQPQQQQRFFVVSNDQNGFHPPHAQH</sequence>
<accession>A0A0N0VGT7</accession>
<proteinExistence type="predicted"/>
<dbReference type="RefSeq" id="XP_015662794.1">
    <property type="nucleotide sequence ID" value="XM_015799316.1"/>
</dbReference>
<organism evidence="2 3">
    <name type="scientific">Leptomonas pyrrhocoris</name>
    <name type="common">Firebug parasite</name>
    <dbReference type="NCBI Taxonomy" id="157538"/>
    <lineage>
        <taxon>Eukaryota</taxon>
        <taxon>Discoba</taxon>
        <taxon>Euglenozoa</taxon>
        <taxon>Kinetoplastea</taxon>
        <taxon>Metakinetoplastina</taxon>
        <taxon>Trypanosomatida</taxon>
        <taxon>Trypanosomatidae</taxon>
        <taxon>Leishmaniinae</taxon>
        <taxon>Leptomonas</taxon>
    </lineage>
</organism>
<reference evidence="2 3" key="1">
    <citation type="submission" date="2015-07" db="EMBL/GenBank/DDBJ databases">
        <title>High-quality genome of monoxenous trypanosomatid Leptomonas pyrrhocoris.</title>
        <authorList>
            <person name="Flegontov P."/>
            <person name="Butenko A."/>
            <person name="Firsov S."/>
            <person name="Vlcek C."/>
            <person name="Logacheva M.D."/>
            <person name="Field M."/>
            <person name="Filatov D."/>
            <person name="Flegontova O."/>
            <person name="Gerasimov E."/>
            <person name="Jackson A.P."/>
            <person name="Kelly S."/>
            <person name="Opperdoes F."/>
            <person name="O'Reilly A."/>
            <person name="Votypka J."/>
            <person name="Yurchenko V."/>
            <person name="Lukes J."/>
        </authorList>
    </citation>
    <scope>NUCLEOTIDE SEQUENCE [LARGE SCALE GENOMIC DNA]</scope>
    <source>
        <strain evidence="2">H10</strain>
    </source>
</reference>
<comment type="caution">
    <text evidence="2">The sequence shown here is derived from an EMBL/GenBank/DDBJ whole genome shotgun (WGS) entry which is preliminary data.</text>
</comment>
<name>A0A0N0VGT7_LEPPY</name>
<feature type="compositionally biased region" description="Basic and acidic residues" evidence="1">
    <location>
        <begin position="284"/>
        <end position="293"/>
    </location>
</feature>
<dbReference type="InterPro" id="IPR012677">
    <property type="entry name" value="Nucleotide-bd_a/b_plait_sf"/>
</dbReference>
<dbReference type="GeneID" id="26902646"/>
<dbReference type="OMA" id="ARFDISF"/>
<dbReference type="EMBL" id="LGTL01000003">
    <property type="protein sequence ID" value="KPA84354.1"/>
    <property type="molecule type" value="Genomic_DNA"/>
</dbReference>
<dbReference type="Proteomes" id="UP000037923">
    <property type="component" value="Unassembled WGS sequence"/>
</dbReference>
<dbReference type="InterPro" id="IPR035979">
    <property type="entry name" value="RBD_domain_sf"/>
</dbReference>
<evidence type="ECO:0000256" key="1">
    <source>
        <dbReference type="SAM" id="MobiDB-lite"/>
    </source>
</evidence>
<dbReference type="RefSeq" id="XP_015662793.1">
    <property type="nucleotide sequence ID" value="XM_015799315.1"/>
</dbReference>
<dbReference type="OrthoDB" id="10567027at2759"/>
<dbReference type="EMBL" id="LGTL01000003">
    <property type="protein sequence ID" value="KPA84355.1"/>
    <property type="molecule type" value="Genomic_DNA"/>
</dbReference>
<dbReference type="SUPFAM" id="SSF54928">
    <property type="entry name" value="RNA-binding domain, RBD"/>
    <property type="match status" value="1"/>
</dbReference>
<evidence type="ECO:0000313" key="2">
    <source>
        <dbReference type="EMBL" id="KPA84354.1"/>
    </source>
</evidence>
<feature type="compositionally biased region" description="Low complexity" evidence="1">
    <location>
        <begin position="363"/>
        <end position="380"/>
    </location>
</feature>
<protein>
    <recommendedName>
        <fullName evidence="4">RRM domain-containing protein</fullName>
    </recommendedName>
</protein>
<dbReference type="AlphaFoldDB" id="A0A0N0VGT7"/>